<dbReference type="Proteomes" id="UP000002770">
    <property type="component" value="Unassembled WGS sequence"/>
</dbReference>
<feature type="transmembrane region" description="Helical" evidence="1">
    <location>
        <begin position="222"/>
        <end position="240"/>
    </location>
</feature>
<protein>
    <recommendedName>
        <fullName evidence="4">Fe2+/Zn2+ uptake regulation protein</fullName>
    </recommendedName>
</protein>
<dbReference type="EMBL" id="JH413829">
    <property type="protein sequence ID" value="EHL30518.1"/>
    <property type="molecule type" value="Genomic_DNA"/>
</dbReference>
<feature type="transmembrane region" description="Helical" evidence="1">
    <location>
        <begin position="194"/>
        <end position="216"/>
    </location>
</feature>
<dbReference type="AlphaFoldDB" id="G9EQC3"/>
<dbReference type="RefSeq" id="WP_006871378.1">
    <property type="nucleotide sequence ID" value="NZ_JH413829.1"/>
</dbReference>
<dbReference type="STRING" id="658187.LDG_7470"/>
<dbReference type="InterPro" id="IPR022266">
    <property type="entry name" value="DtrJ-like"/>
</dbReference>
<keyword evidence="1" id="KW-0472">Membrane</keyword>
<organism evidence="2 3">
    <name type="scientific">Legionella drancourtii LLAP12</name>
    <dbReference type="NCBI Taxonomy" id="658187"/>
    <lineage>
        <taxon>Bacteria</taxon>
        <taxon>Pseudomonadati</taxon>
        <taxon>Pseudomonadota</taxon>
        <taxon>Gammaproteobacteria</taxon>
        <taxon>Legionellales</taxon>
        <taxon>Legionellaceae</taxon>
        <taxon>Legionella</taxon>
    </lineage>
</organism>
<evidence type="ECO:0000313" key="3">
    <source>
        <dbReference type="Proteomes" id="UP000002770"/>
    </source>
</evidence>
<dbReference type="InParanoid" id="G9EQC3"/>
<evidence type="ECO:0000313" key="2">
    <source>
        <dbReference type="EMBL" id="EHL30518.1"/>
    </source>
</evidence>
<sequence length="248" mass="27783">MAVANQQRTPKKTSWLMRHILSWLCITFIGWVVLMGWSLVSWGKVGFGSTLQQLKQLTLNQTLAVRDFSESTLTKKLNDYVRAHTSFHTNELVLKAQHVGAHITQAAKVNVGRYLPEQNKELLPELTWAVKDLWRKAQMVGLLVEATGQLLLIKLAIIGAAIPLFFLAIMAGLVDGLNQRAIRTASLGRESTYVFHKSIPLARKVVFLILGLWLALPHSFSPSLLFVGLSVFLSFIVSVTSSRFKKYL</sequence>
<keyword evidence="1" id="KW-1133">Transmembrane helix</keyword>
<proteinExistence type="predicted"/>
<dbReference type="HOGENOM" id="CLU_1193634_0_0_6"/>
<reference evidence="2 3" key="1">
    <citation type="journal article" date="2011" name="BMC Genomics">
        <title>Insight into cross-talk between intra-amoebal pathogens.</title>
        <authorList>
            <person name="Gimenez G."/>
            <person name="Bertelli C."/>
            <person name="Moliner C."/>
            <person name="Robert C."/>
            <person name="Raoult D."/>
            <person name="Fournier P.E."/>
            <person name="Greub G."/>
        </authorList>
    </citation>
    <scope>NUCLEOTIDE SEQUENCE [LARGE SCALE GENOMIC DNA]</scope>
    <source>
        <strain evidence="2 3">LLAP12</strain>
    </source>
</reference>
<evidence type="ECO:0000256" key="1">
    <source>
        <dbReference type="SAM" id="Phobius"/>
    </source>
</evidence>
<feature type="transmembrane region" description="Helical" evidence="1">
    <location>
        <begin position="151"/>
        <end position="174"/>
    </location>
</feature>
<keyword evidence="1" id="KW-0812">Transmembrane</keyword>
<gene>
    <name evidence="2" type="ORF">LDG_7470</name>
</gene>
<evidence type="ECO:0008006" key="4">
    <source>
        <dbReference type="Google" id="ProtNLM"/>
    </source>
</evidence>
<dbReference type="Pfam" id="PF14348">
    <property type="entry name" value="DtrJ-like"/>
    <property type="match status" value="1"/>
</dbReference>
<name>G9EQC3_9GAMM</name>
<accession>G9EQC3</accession>
<feature type="transmembrane region" description="Helical" evidence="1">
    <location>
        <begin position="20"/>
        <end position="40"/>
    </location>
</feature>
<keyword evidence="3" id="KW-1185">Reference proteome</keyword>